<dbReference type="GO" id="GO:0005886">
    <property type="term" value="C:plasma membrane"/>
    <property type="evidence" value="ECO:0007669"/>
    <property type="project" value="UniProtKB-SubCell"/>
</dbReference>
<organism evidence="9 10">
    <name type="scientific">Ornithinibacillus bavariensis</name>
    <dbReference type="NCBI Taxonomy" id="545502"/>
    <lineage>
        <taxon>Bacteria</taxon>
        <taxon>Bacillati</taxon>
        <taxon>Bacillota</taxon>
        <taxon>Bacilli</taxon>
        <taxon>Bacillales</taxon>
        <taxon>Bacillaceae</taxon>
        <taxon>Ornithinibacillus</taxon>
    </lineage>
</organism>
<dbReference type="InterPro" id="IPR002898">
    <property type="entry name" value="MotA_ExbB_proton_chnl"/>
</dbReference>
<reference evidence="9" key="1">
    <citation type="submission" date="2021-03" db="EMBL/GenBank/DDBJ databases">
        <title>Antimicrobial resistance genes in bacteria isolated from Japanese honey, and their potential for conferring macrolide and lincosamide resistance in the American foulbrood pathogen Paenibacillus larvae.</title>
        <authorList>
            <person name="Okamoto M."/>
            <person name="Kumagai M."/>
            <person name="Kanamori H."/>
            <person name="Takamatsu D."/>
        </authorList>
    </citation>
    <scope>NUCLEOTIDE SEQUENCE</scope>
    <source>
        <strain evidence="9">J43TS3</strain>
    </source>
</reference>
<keyword evidence="6" id="KW-0813">Transport</keyword>
<sequence length="608" mass="69328">MQFILEFFTTEEKATAILSSPLIELIFLVLIFGFLITFFVHLTLFSKLRRLRNYIVETNRLDKEPLASFQKQYEMIQQEDSVAAETFVQERFSSWRVFGIPVISLIKLIQMTVSVFILIGVLGTFIGLTISLGSISTTGDQLIENIAAVLTGIDVAFYTSIAGMGFSLIMTVLLKILNTEHMLTDIMLKVETTLEGRSDSNLFRLIHVSEIINESILSLKETNEKSLGNVERAFTGFKEYTTGLQKSAKDLALFNDGLSKNLTEFNTLFTQMKEVTEGFGEGTARLNENFASLFTYFQRAEEKHEKMVQTVEGTYEKMKDVSDTQLNSLHQIETVVSDLKQFTSSVLHVQKGIQESFTKMNQQSDQLVQKMDLHNKEFKQIFGSDLSSRLAGITTYLGELAQDFNRFGESLAGLPEALQVINNTQSEYRHLLADRFEELKHFNRTFSNHLKDHTTDSLAFERHLREATKTYEQVGIKNNQLIQEIDTKISCLNQVFNQRDSQLESSINTLKDTFTNYVTNLENVFGSRLEQVTRTIADSMDNTMGQIKREFLEIKRINEQIQQSNSQYTQQLLQDLGRELQALIRQISVVNQPAPTRQTGIGMNQNGY</sequence>
<dbReference type="AlphaFoldDB" id="A0A920C4Q2"/>
<accession>A0A920C4Q2</accession>
<feature type="domain" description="MotA/TolQ/ExbB proton channel" evidence="8">
    <location>
        <begin position="106"/>
        <end position="179"/>
    </location>
</feature>
<keyword evidence="5 7" id="KW-0472">Membrane</keyword>
<dbReference type="Pfam" id="PF01618">
    <property type="entry name" value="MotA_ExbB"/>
    <property type="match status" value="1"/>
</dbReference>
<keyword evidence="6" id="KW-0653">Protein transport</keyword>
<evidence type="ECO:0000256" key="2">
    <source>
        <dbReference type="ARBA" id="ARBA00022475"/>
    </source>
</evidence>
<evidence type="ECO:0000256" key="7">
    <source>
        <dbReference type="SAM" id="Phobius"/>
    </source>
</evidence>
<keyword evidence="10" id="KW-1185">Reference proteome</keyword>
<evidence type="ECO:0000256" key="1">
    <source>
        <dbReference type="ARBA" id="ARBA00004651"/>
    </source>
</evidence>
<evidence type="ECO:0000256" key="4">
    <source>
        <dbReference type="ARBA" id="ARBA00022989"/>
    </source>
</evidence>
<evidence type="ECO:0000313" key="10">
    <source>
        <dbReference type="Proteomes" id="UP000676917"/>
    </source>
</evidence>
<evidence type="ECO:0000259" key="8">
    <source>
        <dbReference type="Pfam" id="PF01618"/>
    </source>
</evidence>
<evidence type="ECO:0000256" key="6">
    <source>
        <dbReference type="RuleBase" id="RU004057"/>
    </source>
</evidence>
<comment type="caution">
    <text evidence="9">The sequence shown here is derived from an EMBL/GenBank/DDBJ whole genome shotgun (WGS) entry which is preliminary data.</text>
</comment>
<feature type="transmembrane region" description="Helical" evidence="7">
    <location>
        <begin position="155"/>
        <end position="177"/>
    </location>
</feature>
<feature type="transmembrane region" description="Helical" evidence="7">
    <location>
        <begin position="113"/>
        <end position="135"/>
    </location>
</feature>
<keyword evidence="4 7" id="KW-1133">Transmembrane helix</keyword>
<dbReference type="EMBL" id="BORP01000001">
    <property type="protein sequence ID" value="GIO25870.1"/>
    <property type="molecule type" value="Genomic_DNA"/>
</dbReference>
<feature type="transmembrane region" description="Helical" evidence="7">
    <location>
        <begin position="25"/>
        <end position="45"/>
    </location>
</feature>
<comment type="similarity">
    <text evidence="6">Belongs to the exbB/tolQ family.</text>
</comment>
<dbReference type="GO" id="GO:0015031">
    <property type="term" value="P:protein transport"/>
    <property type="evidence" value="ECO:0007669"/>
    <property type="project" value="UniProtKB-KW"/>
</dbReference>
<keyword evidence="3 7" id="KW-0812">Transmembrane</keyword>
<name>A0A920C4Q2_9BACI</name>
<keyword evidence="2" id="KW-1003">Cell membrane</keyword>
<protein>
    <recommendedName>
        <fullName evidence="8">MotA/TolQ/ExbB proton channel domain-containing protein</fullName>
    </recommendedName>
</protein>
<gene>
    <name evidence="9" type="ORF">J43TS3_04810</name>
</gene>
<comment type="subcellular location">
    <subcellularLocation>
        <location evidence="1">Cell membrane</location>
        <topology evidence="1">Multi-pass membrane protein</topology>
    </subcellularLocation>
    <subcellularLocation>
        <location evidence="6">Membrane</location>
        <topology evidence="6">Multi-pass membrane protein</topology>
    </subcellularLocation>
</comment>
<proteinExistence type="inferred from homology"/>
<evidence type="ECO:0000256" key="5">
    <source>
        <dbReference type="ARBA" id="ARBA00023136"/>
    </source>
</evidence>
<dbReference type="Proteomes" id="UP000676917">
    <property type="component" value="Unassembled WGS sequence"/>
</dbReference>
<evidence type="ECO:0000313" key="9">
    <source>
        <dbReference type="EMBL" id="GIO25870.1"/>
    </source>
</evidence>
<evidence type="ECO:0000256" key="3">
    <source>
        <dbReference type="ARBA" id="ARBA00022692"/>
    </source>
</evidence>